<organism evidence="2">
    <name type="scientific">Anguilla anguilla</name>
    <name type="common">European freshwater eel</name>
    <name type="synonym">Muraena anguilla</name>
    <dbReference type="NCBI Taxonomy" id="7936"/>
    <lineage>
        <taxon>Eukaryota</taxon>
        <taxon>Metazoa</taxon>
        <taxon>Chordata</taxon>
        <taxon>Craniata</taxon>
        <taxon>Vertebrata</taxon>
        <taxon>Euteleostomi</taxon>
        <taxon>Actinopterygii</taxon>
        <taxon>Neopterygii</taxon>
        <taxon>Teleostei</taxon>
        <taxon>Anguilliformes</taxon>
        <taxon>Anguillidae</taxon>
        <taxon>Anguilla</taxon>
    </lineage>
</organism>
<proteinExistence type="predicted"/>
<reference evidence="2" key="2">
    <citation type="journal article" date="2015" name="Fish Shellfish Immunol.">
        <title>Early steps in the European eel (Anguilla anguilla)-Vibrio vulnificus interaction in the gills: Role of the RtxA13 toxin.</title>
        <authorList>
            <person name="Callol A."/>
            <person name="Pajuelo D."/>
            <person name="Ebbesson L."/>
            <person name="Teles M."/>
            <person name="MacKenzie S."/>
            <person name="Amaro C."/>
        </authorList>
    </citation>
    <scope>NUCLEOTIDE SEQUENCE</scope>
</reference>
<dbReference type="EMBL" id="GBXM01001155">
    <property type="protein sequence ID" value="JAI07423.1"/>
    <property type="molecule type" value="Transcribed_RNA"/>
</dbReference>
<sequence>MQKKIPRYQNRNPRCKSQTLPLTPINTSSNKQKTNLAQFERRMKFILNMLY</sequence>
<evidence type="ECO:0000256" key="1">
    <source>
        <dbReference type="SAM" id="MobiDB-lite"/>
    </source>
</evidence>
<feature type="region of interest" description="Disordered" evidence="1">
    <location>
        <begin position="1"/>
        <end position="31"/>
    </location>
</feature>
<accession>A0A0E9XXH5</accession>
<feature type="compositionally biased region" description="Polar residues" evidence="1">
    <location>
        <begin position="9"/>
        <end position="31"/>
    </location>
</feature>
<name>A0A0E9XXH5_ANGAN</name>
<protein>
    <submittedName>
        <fullName evidence="2">Uncharacterized protein</fullName>
    </submittedName>
</protein>
<reference evidence="2" key="1">
    <citation type="submission" date="2014-11" db="EMBL/GenBank/DDBJ databases">
        <authorList>
            <person name="Amaro Gonzalez C."/>
        </authorList>
    </citation>
    <scope>NUCLEOTIDE SEQUENCE</scope>
</reference>
<evidence type="ECO:0000313" key="2">
    <source>
        <dbReference type="EMBL" id="JAI07423.1"/>
    </source>
</evidence>
<dbReference type="AlphaFoldDB" id="A0A0E9XXH5"/>